<name>A0A1Z1WQ09_9ACTN</name>
<organism evidence="2 3">
    <name type="scientific">Streptomyces alboflavus</name>
    <dbReference type="NCBI Taxonomy" id="67267"/>
    <lineage>
        <taxon>Bacteria</taxon>
        <taxon>Bacillati</taxon>
        <taxon>Actinomycetota</taxon>
        <taxon>Actinomycetes</taxon>
        <taxon>Kitasatosporales</taxon>
        <taxon>Streptomycetaceae</taxon>
        <taxon>Streptomyces</taxon>
    </lineage>
</organism>
<dbReference type="AlphaFoldDB" id="A0A1Z1WQ09"/>
<keyword evidence="3" id="KW-1185">Reference proteome</keyword>
<protein>
    <submittedName>
        <fullName evidence="2">Uncharacterized protein</fullName>
    </submittedName>
</protein>
<evidence type="ECO:0000313" key="2">
    <source>
        <dbReference type="EMBL" id="ARX88506.1"/>
    </source>
</evidence>
<dbReference type="EMBL" id="CP021748">
    <property type="protein sequence ID" value="ARX88506.1"/>
    <property type="molecule type" value="Genomic_DNA"/>
</dbReference>
<evidence type="ECO:0000313" key="3">
    <source>
        <dbReference type="Proteomes" id="UP000195880"/>
    </source>
</evidence>
<dbReference type="KEGG" id="salf:SMD44_07993"/>
<proteinExistence type="predicted"/>
<gene>
    <name evidence="2" type="ORF">SMD44_07993</name>
</gene>
<dbReference type="Proteomes" id="UP000195880">
    <property type="component" value="Chromosome"/>
</dbReference>
<evidence type="ECO:0000256" key="1">
    <source>
        <dbReference type="SAM" id="MobiDB-lite"/>
    </source>
</evidence>
<reference evidence="2 3" key="1">
    <citation type="submission" date="2017-05" db="EMBL/GenBank/DDBJ databases">
        <title>Streptomyces alboflavus Genome sequencing and assembly.</title>
        <authorList>
            <person name="Wang Y."/>
            <person name="Du B."/>
            <person name="Ding Y."/>
            <person name="Liu H."/>
            <person name="Hou Q."/>
            <person name="Liu K."/>
            <person name="Wang C."/>
            <person name="Yao L."/>
        </authorList>
    </citation>
    <scope>NUCLEOTIDE SEQUENCE [LARGE SCALE GENOMIC DNA]</scope>
    <source>
        <strain evidence="2 3">MDJK44</strain>
    </source>
</reference>
<sequence>MPRLELARAQWKKYRPKSTSEAGTGSPSKLQVLLDQMPAARADHDRGEPVVVAEPVLRAVGGREVDAALAASSRVSWPSTNVLHVGEVASSKSAIQTRAPEVSASTAVRRSGGPVISTRRSVRPGAGGATRQVGSARTGRWPRGSRTGSPTRTAAPGGGAP</sequence>
<feature type="compositionally biased region" description="Polar residues" evidence="1">
    <location>
        <begin position="17"/>
        <end position="29"/>
    </location>
</feature>
<dbReference type="AntiFam" id="ANF00245">
    <property type="entry name" value="Shadow ORF (opposite aceB)"/>
</dbReference>
<feature type="region of interest" description="Disordered" evidence="1">
    <location>
        <begin position="92"/>
        <end position="161"/>
    </location>
</feature>
<accession>A0A1Z1WQ09</accession>
<feature type="region of interest" description="Disordered" evidence="1">
    <location>
        <begin position="1"/>
        <end position="29"/>
    </location>
</feature>